<feature type="transmembrane region" description="Helical" evidence="12">
    <location>
        <begin position="152"/>
        <end position="172"/>
    </location>
</feature>
<dbReference type="PRINTS" id="PR00249">
    <property type="entry name" value="GPCRSECRETIN"/>
</dbReference>
<dbReference type="PROSITE" id="PS50261">
    <property type="entry name" value="G_PROTEIN_RECEP_F2_4"/>
    <property type="match status" value="1"/>
</dbReference>
<evidence type="ECO:0000256" key="7">
    <source>
        <dbReference type="ARBA" id="ARBA00023136"/>
    </source>
</evidence>
<evidence type="ECO:0000256" key="4">
    <source>
        <dbReference type="ARBA" id="ARBA00022692"/>
    </source>
</evidence>
<keyword evidence="4 12" id="KW-0812">Transmembrane</keyword>
<accession>A0ABN8HUL7</accession>
<dbReference type="Proteomes" id="UP000837857">
    <property type="component" value="Chromosome 1"/>
</dbReference>
<evidence type="ECO:0000256" key="8">
    <source>
        <dbReference type="ARBA" id="ARBA00023170"/>
    </source>
</evidence>
<keyword evidence="5 12" id="KW-1133">Transmembrane helix</keyword>
<dbReference type="Gene3D" id="1.20.1070.10">
    <property type="entry name" value="Rhodopsin 7-helix transmembrane proteins"/>
    <property type="match status" value="1"/>
</dbReference>
<dbReference type="InterPro" id="IPR017983">
    <property type="entry name" value="GPCR_2_secretin-like_CS"/>
</dbReference>
<organism evidence="15 16">
    <name type="scientific">Iphiclides podalirius</name>
    <name type="common">scarce swallowtail</name>
    <dbReference type="NCBI Taxonomy" id="110791"/>
    <lineage>
        <taxon>Eukaryota</taxon>
        <taxon>Metazoa</taxon>
        <taxon>Ecdysozoa</taxon>
        <taxon>Arthropoda</taxon>
        <taxon>Hexapoda</taxon>
        <taxon>Insecta</taxon>
        <taxon>Pterygota</taxon>
        <taxon>Neoptera</taxon>
        <taxon>Endopterygota</taxon>
        <taxon>Lepidoptera</taxon>
        <taxon>Glossata</taxon>
        <taxon>Ditrysia</taxon>
        <taxon>Papilionoidea</taxon>
        <taxon>Papilionidae</taxon>
        <taxon>Papilioninae</taxon>
        <taxon>Iphiclides</taxon>
    </lineage>
</organism>
<dbReference type="Pfam" id="PF02793">
    <property type="entry name" value="HRM"/>
    <property type="match status" value="1"/>
</dbReference>
<keyword evidence="6" id="KW-0297">G-protein coupled receptor</keyword>
<dbReference type="InterPro" id="IPR000832">
    <property type="entry name" value="GPCR_2_secretin-like"/>
</dbReference>
<feature type="transmembrane region" description="Helical" evidence="12">
    <location>
        <begin position="193"/>
        <end position="215"/>
    </location>
</feature>
<keyword evidence="8" id="KW-0675">Receptor</keyword>
<sequence length="573" mass="65766">MLSLTVPDVIQAIWPAVGVAINRTLYCNAVHDNYLCWPPTPAGETVYLNCPPEHLSDTSHSAFRTCGENGQWLGRRPGETSWTNYTPCFPSEAQKLLKMVYGEGGDAQNKFGVAFGTRYMECVGIILSIITLLISLFIFIRYTSLRNNRTRIHRDLIISMLVHLLIRLVLYIDQAYNRRDNTDVVRGIHDMPYVCITLYILLEYTISVMFMWMFIEGLYLHSVVSANSLRERIPYQYYYIVGWGFPLVTTAVWATMTALHYRDEPINTCWYGYNFLAVYWIVQGPRVAAIVVNFLFLLSITRVLVLKMQQSNNSEMEITLYATPSYYNWLEHVEDFNLHVSAKAVKAALVLLPLLGITNILNMIEVPVSSSVWKFALWSYSTHFLRSFQGFFIALIYCFMNGEVRMAVRKDYENFMAMRSKPRQPRSSSTIGRRYAMDDQLEPDSSWVQIRKIQSLGAVKRISDSDSEIGAGPRNTYDEDSSSENEMAVKVITEAEVNYQRDNSNKMGADSPLMRMSKMQPPPVHYQIVSETSKSKTRSRPRNMYREEFSENLTSIKVIPAAEVNTPRDIITL</sequence>
<dbReference type="SMART" id="SM00008">
    <property type="entry name" value="HormR"/>
    <property type="match status" value="1"/>
</dbReference>
<keyword evidence="3" id="KW-1003">Cell membrane</keyword>
<dbReference type="InterPro" id="IPR036445">
    <property type="entry name" value="GPCR_2_extracell_dom_sf"/>
</dbReference>
<reference evidence="15" key="1">
    <citation type="submission" date="2022-03" db="EMBL/GenBank/DDBJ databases">
        <authorList>
            <person name="Martin H S."/>
        </authorList>
    </citation>
    <scope>NUCLEOTIDE SEQUENCE</scope>
</reference>
<evidence type="ECO:0000256" key="5">
    <source>
        <dbReference type="ARBA" id="ARBA00022989"/>
    </source>
</evidence>
<evidence type="ECO:0000256" key="9">
    <source>
        <dbReference type="ARBA" id="ARBA00023180"/>
    </source>
</evidence>
<keyword evidence="16" id="KW-1185">Reference proteome</keyword>
<evidence type="ECO:0000313" key="15">
    <source>
        <dbReference type="EMBL" id="CAH2036046.1"/>
    </source>
</evidence>
<comment type="subcellular location">
    <subcellularLocation>
        <location evidence="1">Cell membrane</location>
        <topology evidence="1">Multi-pass membrane protein</topology>
    </subcellularLocation>
</comment>
<evidence type="ECO:0000259" key="14">
    <source>
        <dbReference type="PROSITE" id="PS50261"/>
    </source>
</evidence>
<evidence type="ECO:0000259" key="13">
    <source>
        <dbReference type="PROSITE" id="PS50227"/>
    </source>
</evidence>
<feature type="transmembrane region" description="Helical" evidence="12">
    <location>
        <begin position="235"/>
        <end position="254"/>
    </location>
</feature>
<evidence type="ECO:0000256" key="12">
    <source>
        <dbReference type="SAM" id="Phobius"/>
    </source>
</evidence>
<dbReference type="PROSITE" id="PS00650">
    <property type="entry name" value="G_PROTEIN_RECEP_F2_2"/>
    <property type="match status" value="1"/>
</dbReference>
<feature type="non-terminal residue" evidence="15">
    <location>
        <position position="573"/>
    </location>
</feature>
<dbReference type="SUPFAM" id="SSF111418">
    <property type="entry name" value="Hormone receptor domain"/>
    <property type="match status" value="1"/>
</dbReference>
<feature type="transmembrane region" description="Helical" evidence="12">
    <location>
        <begin position="344"/>
        <end position="364"/>
    </location>
</feature>
<keyword evidence="10" id="KW-0807">Transducer</keyword>
<feature type="transmembrane region" description="Helical" evidence="12">
    <location>
        <begin position="384"/>
        <end position="400"/>
    </location>
</feature>
<dbReference type="PANTHER" id="PTHR45620:SF17">
    <property type="entry name" value="PDF RECEPTOR"/>
    <property type="match status" value="1"/>
</dbReference>
<feature type="transmembrane region" description="Helical" evidence="12">
    <location>
        <begin position="119"/>
        <end position="140"/>
    </location>
</feature>
<evidence type="ECO:0000256" key="1">
    <source>
        <dbReference type="ARBA" id="ARBA00004651"/>
    </source>
</evidence>
<dbReference type="EMBL" id="OW152813">
    <property type="protein sequence ID" value="CAH2036046.1"/>
    <property type="molecule type" value="Genomic_DNA"/>
</dbReference>
<dbReference type="PANTHER" id="PTHR45620">
    <property type="entry name" value="PDF RECEPTOR-LIKE PROTEIN-RELATED"/>
    <property type="match status" value="1"/>
</dbReference>
<keyword evidence="7 12" id="KW-0472">Membrane</keyword>
<dbReference type="InterPro" id="IPR050332">
    <property type="entry name" value="GPCR_2"/>
</dbReference>
<dbReference type="Gene3D" id="4.10.1240.10">
    <property type="entry name" value="GPCR, family 2, extracellular hormone receptor domain"/>
    <property type="match status" value="1"/>
</dbReference>
<dbReference type="PROSITE" id="PS50227">
    <property type="entry name" value="G_PROTEIN_RECEP_F2_3"/>
    <property type="match status" value="1"/>
</dbReference>
<evidence type="ECO:0000256" key="2">
    <source>
        <dbReference type="ARBA" id="ARBA00005314"/>
    </source>
</evidence>
<evidence type="ECO:0000313" key="16">
    <source>
        <dbReference type="Proteomes" id="UP000837857"/>
    </source>
</evidence>
<proteinExistence type="inferred from homology"/>
<evidence type="ECO:0000256" key="6">
    <source>
        <dbReference type="ARBA" id="ARBA00023040"/>
    </source>
</evidence>
<keyword evidence="9" id="KW-0325">Glycoprotein</keyword>
<evidence type="ECO:0000256" key="11">
    <source>
        <dbReference type="SAM" id="MobiDB-lite"/>
    </source>
</evidence>
<evidence type="ECO:0000256" key="3">
    <source>
        <dbReference type="ARBA" id="ARBA00022475"/>
    </source>
</evidence>
<protein>
    <submittedName>
        <fullName evidence="15">Uncharacterized protein</fullName>
    </submittedName>
</protein>
<dbReference type="InterPro" id="IPR001879">
    <property type="entry name" value="GPCR_2_extracellular_dom"/>
</dbReference>
<evidence type="ECO:0000256" key="10">
    <source>
        <dbReference type="ARBA" id="ARBA00023224"/>
    </source>
</evidence>
<feature type="region of interest" description="Disordered" evidence="11">
    <location>
        <begin position="464"/>
        <end position="484"/>
    </location>
</feature>
<feature type="domain" description="G-protein coupled receptors family 2 profile 1" evidence="13">
    <location>
        <begin position="25"/>
        <end position="92"/>
    </location>
</feature>
<comment type="similarity">
    <text evidence="2">Belongs to the G-protein coupled receptor 2 family.</text>
</comment>
<gene>
    <name evidence="15" type="ORF">IPOD504_LOCUS821</name>
</gene>
<dbReference type="Pfam" id="PF00002">
    <property type="entry name" value="7tm_2"/>
    <property type="match status" value="1"/>
</dbReference>
<dbReference type="InterPro" id="IPR017981">
    <property type="entry name" value="GPCR_2-like_7TM"/>
</dbReference>
<feature type="domain" description="G-protein coupled receptors family 2 profile 2" evidence="14">
    <location>
        <begin position="117"/>
        <end position="401"/>
    </location>
</feature>
<name>A0ABN8HUL7_9NEOP</name>